<evidence type="ECO:0000256" key="1">
    <source>
        <dbReference type="SAM" id="MobiDB-lite"/>
    </source>
</evidence>
<name>A0A6J4J5V0_9ACTN</name>
<feature type="non-terminal residue" evidence="2">
    <location>
        <position position="144"/>
    </location>
</feature>
<feature type="compositionally biased region" description="Basic residues" evidence="1">
    <location>
        <begin position="97"/>
        <end position="118"/>
    </location>
</feature>
<gene>
    <name evidence="2" type="ORF">AVDCRST_MAG76-3254</name>
</gene>
<feature type="compositionally biased region" description="Low complexity" evidence="1">
    <location>
        <begin position="124"/>
        <end position="136"/>
    </location>
</feature>
<feature type="region of interest" description="Disordered" evidence="1">
    <location>
        <begin position="1"/>
        <end position="144"/>
    </location>
</feature>
<accession>A0A6J4J5V0</accession>
<proteinExistence type="predicted"/>
<protein>
    <submittedName>
        <fullName evidence="2">Uncharacterized protein</fullName>
    </submittedName>
</protein>
<feature type="compositionally biased region" description="Basic residues" evidence="1">
    <location>
        <begin position="1"/>
        <end position="11"/>
    </location>
</feature>
<dbReference type="EMBL" id="CADCSZ010000197">
    <property type="protein sequence ID" value="CAA9268758.1"/>
    <property type="molecule type" value="Genomic_DNA"/>
</dbReference>
<reference evidence="2" key="1">
    <citation type="submission" date="2020-02" db="EMBL/GenBank/DDBJ databases">
        <authorList>
            <person name="Meier V. D."/>
        </authorList>
    </citation>
    <scope>NUCLEOTIDE SEQUENCE</scope>
    <source>
        <strain evidence="2">AVDCRST_MAG76</strain>
    </source>
</reference>
<sequence length="144" mass="15450">AAHRAGCRRRPAPGQRYRGNAGRTGGGGHRPAQRTALPGRVGRARARPCDLAVRAPGGGGSRPRSRASPLHPGPPGASRTRPPALVGSHPVPGRDPRRPHHHSTRRHPGRQRRRRLRGRGAERPGGAEAQPGIRRPGPSPRRRL</sequence>
<evidence type="ECO:0000313" key="2">
    <source>
        <dbReference type="EMBL" id="CAA9268758.1"/>
    </source>
</evidence>
<feature type="non-terminal residue" evidence="2">
    <location>
        <position position="1"/>
    </location>
</feature>
<organism evidence="2">
    <name type="scientific">uncultured Acidimicrobiales bacterium</name>
    <dbReference type="NCBI Taxonomy" id="310071"/>
    <lineage>
        <taxon>Bacteria</taxon>
        <taxon>Bacillati</taxon>
        <taxon>Actinomycetota</taxon>
        <taxon>Acidimicrobiia</taxon>
        <taxon>Acidimicrobiales</taxon>
        <taxon>environmental samples</taxon>
    </lineage>
</organism>
<dbReference type="AlphaFoldDB" id="A0A6J4J5V0"/>